<protein>
    <submittedName>
        <fullName evidence="3">HAD-IIB family hydrolase</fullName>
    </submittedName>
</protein>
<dbReference type="PANTHER" id="PTHR46521:SF4">
    <property type="entry name" value="SUCROSE-PHOSPHATASE 2-RELATED"/>
    <property type="match status" value="1"/>
</dbReference>
<dbReference type="GO" id="GO:0016787">
    <property type="term" value="F:hydrolase activity"/>
    <property type="evidence" value="ECO:0007669"/>
    <property type="project" value="UniProtKB-KW"/>
</dbReference>
<gene>
    <name evidence="3" type="ORF">H6G05_23310</name>
</gene>
<evidence type="ECO:0000313" key="3">
    <source>
        <dbReference type="EMBL" id="MBD2319754.1"/>
    </source>
</evidence>
<keyword evidence="1 3" id="KW-0378">Hydrolase</keyword>
<dbReference type="SFLD" id="SFLDG01140">
    <property type="entry name" value="C2.B:_Phosphomannomutase_and_P"/>
    <property type="match status" value="1"/>
</dbReference>
<dbReference type="RefSeq" id="WP_190582084.1">
    <property type="nucleotide sequence ID" value="NZ_CAWPQU010000060.1"/>
</dbReference>
<dbReference type="Gene3D" id="3.40.50.1000">
    <property type="entry name" value="HAD superfamily/HAD-like"/>
    <property type="match status" value="2"/>
</dbReference>
<dbReference type="PANTHER" id="PTHR46521">
    <property type="entry name" value="SUCROSE-PHOSPHATASE 2-RELATED"/>
    <property type="match status" value="1"/>
</dbReference>
<dbReference type="SUPFAM" id="SSF56784">
    <property type="entry name" value="HAD-like"/>
    <property type="match status" value="1"/>
</dbReference>
<organism evidence="3 4">
    <name type="scientific">Phormidium tenue FACHB-1050</name>
    <dbReference type="NCBI Taxonomy" id="2692857"/>
    <lineage>
        <taxon>Bacteria</taxon>
        <taxon>Bacillati</taxon>
        <taxon>Cyanobacteriota</taxon>
        <taxon>Cyanophyceae</taxon>
        <taxon>Oscillatoriophycideae</taxon>
        <taxon>Oscillatoriales</taxon>
        <taxon>Oscillatoriaceae</taxon>
        <taxon>Phormidium</taxon>
    </lineage>
</organism>
<sequence length="285" mass="32301">MINSTNQFLLITDLDNTLVGDDLATQKLNQYLLDRREHYVVVYATGRSYNSAKQLMRERELIEPNYWITGVGTEIYFQDCLDFNWASQINTDWQREAIASFVTSRFPQLKLQAKEEQNPWKVSFDLLNPSHEPISQLQAVGKINRGYVECLATARSITLTTSDRPTNGTINQLVNCLQAMKLKAQVIFSSNVDVDILPVKANKGNAVQYIQQKLGLAANRTLVCGDSGNDISMFQQPVCGVIVNNAQLELIEWYQAHADEHHYFAKNAYASGIFEALQKFKLVLE</sequence>
<dbReference type="Proteomes" id="UP000618445">
    <property type="component" value="Unassembled WGS sequence"/>
</dbReference>
<evidence type="ECO:0000313" key="4">
    <source>
        <dbReference type="Proteomes" id="UP000618445"/>
    </source>
</evidence>
<dbReference type="NCBIfam" id="TIGR01484">
    <property type="entry name" value="HAD-SF-IIB"/>
    <property type="match status" value="1"/>
</dbReference>
<proteinExistence type="predicted"/>
<name>A0ABR8CJI8_9CYAN</name>
<dbReference type="Pfam" id="PF05116">
    <property type="entry name" value="S6PP"/>
    <property type="match status" value="2"/>
</dbReference>
<dbReference type="SFLD" id="SFLDG01141">
    <property type="entry name" value="C2.B.1:_Sucrose_Phosphatase_Li"/>
    <property type="match status" value="1"/>
</dbReference>
<feature type="domain" description="Sucrose phosphatase-like" evidence="2">
    <location>
        <begin position="170"/>
        <end position="281"/>
    </location>
</feature>
<evidence type="ECO:0000256" key="1">
    <source>
        <dbReference type="ARBA" id="ARBA00022801"/>
    </source>
</evidence>
<evidence type="ECO:0000259" key="2">
    <source>
        <dbReference type="Pfam" id="PF05116"/>
    </source>
</evidence>
<reference evidence="3 4" key="1">
    <citation type="journal article" date="2020" name="ISME J.">
        <title>Comparative genomics reveals insights into cyanobacterial evolution and habitat adaptation.</title>
        <authorList>
            <person name="Chen M.Y."/>
            <person name="Teng W.K."/>
            <person name="Zhao L."/>
            <person name="Hu C.X."/>
            <person name="Zhou Y.K."/>
            <person name="Han B.P."/>
            <person name="Song L.R."/>
            <person name="Shu W.S."/>
        </authorList>
    </citation>
    <scope>NUCLEOTIDE SEQUENCE [LARGE SCALE GENOMIC DNA]</scope>
    <source>
        <strain evidence="3 4">FACHB-1050</strain>
    </source>
</reference>
<dbReference type="SFLD" id="SFLDS00003">
    <property type="entry name" value="Haloacid_Dehalogenase"/>
    <property type="match status" value="1"/>
</dbReference>
<dbReference type="NCBIfam" id="TIGR01482">
    <property type="entry name" value="SPP-subfamily"/>
    <property type="match status" value="1"/>
</dbReference>
<dbReference type="EMBL" id="JACJQY010000063">
    <property type="protein sequence ID" value="MBD2319754.1"/>
    <property type="molecule type" value="Genomic_DNA"/>
</dbReference>
<dbReference type="InterPro" id="IPR051518">
    <property type="entry name" value="Sucrose_Phosphatase"/>
</dbReference>
<comment type="caution">
    <text evidence="3">The sequence shown here is derived from an EMBL/GenBank/DDBJ whole genome shotgun (WGS) entry which is preliminary data.</text>
</comment>
<dbReference type="InterPro" id="IPR006380">
    <property type="entry name" value="SPP-like_dom"/>
</dbReference>
<accession>A0ABR8CJI8</accession>
<feature type="domain" description="Sucrose phosphatase-like" evidence="2">
    <location>
        <begin position="7"/>
        <end position="138"/>
    </location>
</feature>
<dbReference type="InterPro" id="IPR023214">
    <property type="entry name" value="HAD_sf"/>
</dbReference>
<keyword evidence="4" id="KW-1185">Reference proteome</keyword>
<dbReference type="InterPro" id="IPR006379">
    <property type="entry name" value="HAD-SF_hydro_IIB"/>
</dbReference>
<dbReference type="InterPro" id="IPR036412">
    <property type="entry name" value="HAD-like_sf"/>
</dbReference>